<dbReference type="Pfam" id="PF12327">
    <property type="entry name" value="FtsZ_C"/>
    <property type="match status" value="1"/>
</dbReference>
<dbReference type="Gene3D" id="3.40.50.1440">
    <property type="entry name" value="Tubulin/FtsZ, GTPase domain"/>
    <property type="match status" value="1"/>
</dbReference>
<dbReference type="InterPro" id="IPR020805">
    <property type="entry name" value="Cell_div_FtsZ_CS"/>
</dbReference>
<dbReference type="SUPFAM" id="SSF55307">
    <property type="entry name" value="Tubulin C-terminal domain-like"/>
    <property type="match status" value="1"/>
</dbReference>
<feature type="region of interest" description="Disordered" evidence="4">
    <location>
        <begin position="405"/>
        <end position="428"/>
    </location>
</feature>
<dbReference type="GO" id="GO:0009507">
    <property type="term" value="C:chloroplast"/>
    <property type="evidence" value="ECO:0007669"/>
    <property type="project" value="TreeGrafter"/>
</dbReference>
<dbReference type="InterPro" id="IPR003008">
    <property type="entry name" value="Tubulin_FtsZ_GTPase"/>
</dbReference>
<dbReference type="InterPro" id="IPR037103">
    <property type="entry name" value="Tubulin/FtsZ-like_C"/>
</dbReference>
<dbReference type="SUPFAM" id="SSF52490">
    <property type="entry name" value="Tubulin nucleotide-binding domain-like"/>
    <property type="match status" value="1"/>
</dbReference>
<feature type="region of interest" description="Disordered" evidence="4">
    <location>
        <begin position="447"/>
        <end position="492"/>
    </location>
</feature>
<dbReference type="EMBL" id="JAEHOE010000194">
    <property type="protein sequence ID" value="KAG2482989.1"/>
    <property type="molecule type" value="Genomic_DNA"/>
</dbReference>
<feature type="domain" description="Tubulin/FtsZ 2-layer sandwich" evidence="6">
    <location>
        <begin position="280"/>
        <end position="404"/>
    </location>
</feature>
<sequence length="492" mass="50232">MLASRYSVNKRVVGSSCRSTRVPAPRPVPASHSGARLVPSAPGTSYAPEPRTFGQPHASQCRPLPGRNYMAVASTGYSPFVGGDARIKVIGVGGGGGNALNRMISSGLQGVEFWAINTDAQALAAHQALNKVQIGSELTRGLGCGGNPELGRKAALESEEALRRMVQGADLVFITAGMGGGTGTGAAPVVARISKEMGILTVGVVTYPFNFEGRRRAGQALEGIEGLRNAVDSVIVIPNDRLLDVASSSTALQDAFALADDVLRQGVQGISDIITVPGLINVDFADVKAIMSNSGTAMLGVGAASTATVAPGGPDRAEQAAMAATSAPLIQRSIEKATGIVYNITGGRDLTLSEVNRVSEVVTALADPSCNIIFGAVVDEQYDGELHVTIIATGFAPTYENELLSGGGSAAQQARQQRRAAHQAAAASMGAKQAPAAAAAAPAPVTPAAAPAAAAPAPVSMPPQPSLPANPATQPWSRPNRAKLDFLGRSIL</sequence>
<evidence type="ECO:0000259" key="6">
    <source>
        <dbReference type="SMART" id="SM00865"/>
    </source>
</evidence>
<feature type="compositionally biased region" description="Low complexity" evidence="4">
    <location>
        <begin position="447"/>
        <end position="458"/>
    </location>
</feature>
<comment type="similarity">
    <text evidence="1">Belongs to the FtsZ family.</text>
</comment>
<evidence type="ECO:0000256" key="1">
    <source>
        <dbReference type="ARBA" id="ARBA00009690"/>
    </source>
</evidence>
<dbReference type="PROSITE" id="PS01135">
    <property type="entry name" value="FTSZ_2"/>
    <property type="match status" value="1"/>
</dbReference>
<dbReference type="SMART" id="SM00865">
    <property type="entry name" value="Tubulin_C"/>
    <property type="match status" value="1"/>
</dbReference>
<dbReference type="GO" id="GO:0051301">
    <property type="term" value="P:cell division"/>
    <property type="evidence" value="ECO:0007669"/>
    <property type="project" value="TreeGrafter"/>
</dbReference>
<protein>
    <submittedName>
        <fullName evidence="7">Uncharacterized protein</fullName>
    </submittedName>
</protein>
<dbReference type="OrthoDB" id="70257at2759"/>
<dbReference type="InterPro" id="IPR018316">
    <property type="entry name" value="Tubulin/FtsZ_2-layer-sand-dom"/>
</dbReference>
<accession>A0A835XMR2</accession>
<dbReference type="NCBIfam" id="TIGR00065">
    <property type="entry name" value="ftsZ"/>
    <property type="match status" value="1"/>
</dbReference>
<dbReference type="GO" id="GO:0003924">
    <property type="term" value="F:GTPase activity"/>
    <property type="evidence" value="ECO:0007669"/>
    <property type="project" value="InterPro"/>
</dbReference>
<dbReference type="Pfam" id="PF00091">
    <property type="entry name" value="Tubulin"/>
    <property type="match status" value="1"/>
</dbReference>
<evidence type="ECO:0000313" key="8">
    <source>
        <dbReference type="Proteomes" id="UP000612055"/>
    </source>
</evidence>
<keyword evidence="8" id="KW-1185">Reference proteome</keyword>
<comment type="caution">
    <text evidence="7">The sequence shown here is derived from an EMBL/GenBank/DDBJ whole genome shotgun (WGS) entry which is preliminary data.</text>
</comment>
<evidence type="ECO:0000256" key="3">
    <source>
        <dbReference type="ARBA" id="ARBA00023134"/>
    </source>
</evidence>
<evidence type="ECO:0000256" key="2">
    <source>
        <dbReference type="ARBA" id="ARBA00022741"/>
    </source>
</evidence>
<dbReference type="InterPro" id="IPR024757">
    <property type="entry name" value="FtsZ_C"/>
</dbReference>
<name>A0A835XMR2_9CHLO</name>
<evidence type="ECO:0000256" key="4">
    <source>
        <dbReference type="SAM" id="MobiDB-lite"/>
    </source>
</evidence>
<keyword evidence="3" id="KW-0342">GTP-binding</keyword>
<dbReference type="GO" id="GO:0005525">
    <property type="term" value="F:GTP binding"/>
    <property type="evidence" value="ECO:0007669"/>
    <property type="project" value="UniProtKB-KW"/>
</dbReference>
<gene>
    <name evidence="7" type="ORF">HYH03_018115</name>
</gene>
<dbReference type="CDD" id="cd02201">
    <property type="entry name" value="FtsZ_type1"/>
    <property type="match status" value="1"/>
</dbReference>
<dbReference type="Proteomes" id="UP000612055">
    <property type="component" value="Unassembled WGS sequence"/>
</dbReference>
<dbReference type="PANTHER" id="PTHR30314:SF23">
    <property type="entry name" value="PLASTID DIVISION PROTEIN FTSZ"/>
    <property type="match status" value="1"/>
</dbReference>
<dbReference type="HAMAP" id="MF_00909">
    <property type="entry name" value="FtsZ"/>
    <property type="match status" value="1"/>
</dbReference>
<organism evidence="7 8">
    <name type="scientific">Edaphochlamys debaryana</name>
    <dbReference type="NCBI Taxonomy" id="47281"/>
    <lineage>
        <taxon>Eukaryota</taxon>
        <taxon>Viridiplantae</taxon>
        <taxon>Chlorophyta</taxon>
        <taxon>core chlorophytes</taxon>
        <taxon>Chlorophyceae</taxon>
        <taxon>CS clade</taxon>
        <taxon>Chlamydomonadales</taxon>
        <taxon>Chlamydomonadales incertae sedis</taxon>
        <taxon>Edaphochlamys</taxon>
    </lineage>
</organism>
<dbReference type="InterPro" id="IPR045061">
    <property type="entry name" value="FtsZ/CetZ"/>
</dbReference>
<keyword evidence="2" id="KW-0547">Nucleotide-binding</keyword>
<feature type="compositionally biased region" description="Pro residues" evidence="4">
    <location>
        <begin position="459"/>
        <end position="468"/>
    </location>
</feature>
<proteinExistence type="inferred from homology"/>
<evidence type="ECO:0000259" key="5">
    <source>
        <dbReference type="SMART" id="SM00864"/>
    </source>
</evidence>
<dbReference type="Gene3D" id="3.30.1330.20">
    <property type="entry name" value="Tubulin/FtsZ, C-terminal domain"/>
    <property type="match status" value="1"/>
</dbReference>
<reference evidence="7" key="1">
    <citation type="journal article" date="2020" name="bioRxiv">
        <title>Comparative genomics of Chlamydomonas.</title>
        <authorList>
            <person name="Craig R.J."/>
            <person name="Hasan A.R."/>
            <person name="Ness R.W."/>
            <person name="Keightley P.D."/>
        </authorList>
    </citation>
    <scope>NUCLEOTIDE SEQUENCE</scope>
    <source>
        <strain evidence="7">CCAP 11/70</strain>
    </source>
</reference>
<dbReference type="FunFam" id="3.40.50.1440:FF:000001">
    <property type="entry name" value="Cell division protein FtsZ"/>
    <property type="match status" value="1"/>
</dbReference>
<dbReference type="InterPro" id="IPR000158">
    <property type="entry name" value="Cell_div_FtsZ"/>
</dbReference>
<dbReference type="InterPro" id="IPR008280">
    <property type="entry name" value="Tub_FtsZ_C"/>
</dbReference>
<dbReference type="PANTHER" id="PTHR30314">
    <property type="entry name" value="CELL DIVISION PROTEIN FTSZ-RELATED"/>
    <property type="match status" value="1"/>
</dbReference>
<feature type="domain" description="Tubulin/FtsZ GTPase" evidence="5">
    <location>
        <begin position="86"/>
        <end position="278"/>
    </location>
</feature>
<dbReference type="SMART" id="SM00864">
    <property type="entry name" value="Tubulin"/>
    <property type="match status" value="1"/>
</dbReference>
<dbReference type="AlphaFoldDB" id="A0A835XMR2"/>
<evidence type="ECO:0000313" key="7">
    <source>
        <dbReference type="EMBL" id="KAG2482989.1"/>
    </source>
</evidence>
<feature type="region of interest" description="Disordered" evidence="4">
    <location>
        <begin position="14"/>
        <end position="58"/>
    </location>
</feature>
<dbReference type="GO" id="GO:0032153">
    <property type="term" value="C:cell division site"/>
    <property type="evidence" value="ECO:0007669"/>
    <property type="project" value="TreeGrafter"/>
</dbReference>
<dbReference type="PRINTS" id="PR00423">
    <property type="entry name" value="CELLDVISFTSZ"/>
</dbReference>
<dbReference type="GO" id="GO:0010020">
    <property type="term" value="P:chloroplast fission"/>
    <property type="evidence" value="ECO:0007669"/>
    <property type="project" value="TreeGrafter"/>
</dbReference>
<dbReference type="InterPro" id="IPR036525">
    <property type="entry name" value="Tubulin/FtsZ_GTPase_sf"/>
</dbReference>